<feature type="transmembrane region" description="Helical" evidence="1">
    <location>
        <begin position="142"/>
        <end position="161"/>
    </location>
</feature>
<evidence type="ECO:0000256" key="1">
    <source>
        <dbReference type="SAM" id="Phobius"/>
    </source>
</evidence>
<dbReference type="InterPro" id="IPR029044">
    <property type="entry name" value="Nucleotide-diphossugar_trans"/>
</dbReference>
<dbReference type="PANTHER" id="PTHR10859">
    <property type="entry name" value="GLYCOSYL TRANSFERASE"/>
    <property type="match status" value="1"/>
</dbReference>
<evidence type="ECO:0000313" key="4">
    <source>
        <dbReference type="Proteomes" id="UP000033448"/>
    </source>
</evidence>
<dbReference type="Gene3D" id="3.90.550.10">
    <property type="entry name" value="Spore Coat Polysaccharide Biosynthesis Protein SpsA, Chain A"/>
    <property type="match status" value="1"/>
</dbReference>
<sequence length="620" mass="65832">MLPWPRSTSALLIAVGAALAALSFVVVLAMPRLPLPGADAAPWSEATAATGGLGGIDLLERFLTSIAGTAAVADGLALAQALVLALPLLWLPVAVARVFRRARAGYALILAPPLLWLLNNGTILIGTQFGLVNDASPLRVPASHGIAGSLVFLTLSLGLLFSTYRMSGWRLTAAVLLLVAATLLTGMFGWLNGVVSATALGVVLARSTPRRLRVRAPFGLLAAVLLAALAVAAHAAVAADPSTPAVVHPSGDVLRGLLATLKQFGAMLIFVIVGLLLAFTRRAPQRRSLVAGVLIASPAVIAGLVYPAVTAPNLYTFTLLSAALGYLVLIALGALAWSITSMPAHVRAIERSRVSGRGPHDLSTASMRPPVGLSVVVPTRNGTDVLEETLDALGRALSADDEVIVVENGSTDGTTDMVRDIQSRWPYSAELILRHSPPGLGEALRVGTLATRGERLLLTADDLPFGFTDLDGFRRLDPSTIVAIGSKAHPESDVVRSRTRTIQSRIFRFLRSALLQSRVGDSQGTLWVDGEWGRSFARVSRESGLMWTTELVLAAEQQRNIVAEVPVALAPRHETGASRFRLGDAWRSFVGFTRLAVYKDDYCNEDWIRSTRPELSAADR</sequence>
<keyword evidence="4" id="KW-1185">Reference proteome</keyword>
<feature type="transmembrane region" description="Helical" evidence="1">
    <location>
        <begin position="257"/>
        <end position="277"/>
    </location>
</feature>
<dbReference type="InterPro" id="IPR001173">
    <property type="entry name" value="Glyco_trans_2-like"/>
</dbReference>
<proteinExistence type="predicted"/>
<feature type="transmembrane region" description="Helical" evidence="1">
    <location>
        <begin position="315"/>
        <end position="337"/>
    </location>
</feature>
<keyword evidence="1" id="KW-1133">Transmembrane helix</keyword>
<keyword evidence="3" id="KW-0808">Transferase</keyword>
<dbReference type="RefSeq" id="WP_052674374.1">
    <property type="nucleotide sequence ID" value="NZ_FNGQ01000009.1"/>
</dbReference>
<keyword evidence="1" id="KW-0472">Membrane</keyword>
<dbReference type="AlphaFoldDB" id="A0A0F0KKU8"/>
<dbReference type="GO" id="GO:0006487">
    <property type="term" value="P:protein N-linked glycosylation"/>
    <property type="evidence" value="ECO:0007669"/>
    <property type="project" value="TreeGrafter"/>
</dbReference>
<feature type="transmembrane region" description="Helical" evidence="1">
    <location>
        <begin position="168"/>
        <end position="184"/>
    </location>
</feature>
<accession>A0A0F0KKU8</accession>
<reference evidence="3 4" key="1">
    <citation type="submission" date="2015-02" db="EMBL/GenBank/DDBJ databases">
        <title>Draft genome sequences of ten Microbacterium spp. with emphasis on heavy metal contaminated environments.</title>
        <authorList>
            <person name="Corretto E."/>
        </authorList>
    </citation>
    <scope>NUCLEOTIDE SEQUENCE [LARGE SCALE GENOMIC DNA]</scope>
    <source>
        <strain evidence="3 4">DSM 23848</strain>
    </source>
</reference>
<dbReference type="PANTHER" id="PTHR10859:SF91">
    <property type="entry name" value="DOLICHYL-PHOSPHATE BETA-GLUCOSYLTRANSFERASE"/>
    <property type="match status" value="1"/>
</dbReference>
<gene>
    <name evidence="3" type="ORF">RL72_02488</name>
</gene>
<name>A0A0F0KKU8_9MICO</name>
<comment type="caution">
    <text evidence="3">The sequence shown here is derived from an EMBL/GenBank/DDBJ whole genome shotgun (WGS) entry which is preliminary data.</text>
</comment>
<feature type="transmembrane region" description="Helical" evidence="1">
    <location>
        <begin position="218"/>
        <end position="237"/>
    </location>
</feature>
<feature type="transmembrane region" description="Helical" evidence="1">
    <location>
        <begin position="289"/>
        <end position="309"/>
    </location>
</feature>
<dbReference type="Pfam" id="PF00535">
    <property type="entry name" value="Glycos_transf_2"/>
    <property type="match status" value="1"/>
</dbReference>
<organism evidence="3 4">
    <name type="scientific">Microbacterium azadirachtae</name>
    <dbReference type="NCBI Taxonomy" id="582680"/>
    <lineage>
        <taxon>Bacteria</taxon>
        <taxon>Bacillati</taxon>
        <taxon>Actinomycetota</taxon>
        <taxon>Actinomycetes</taxon>
        <taxon>Micrococcales</taxon>
        <taxon>Microbacteriaceae</taxon>
        <taxon>Microbacterium</taxon>
    </lineage>
</organism>
<dbReference type="GO" id="GO:0016740">
    <property type="term" value="F:transferase activity"/>
    <property type="evidence" value="ECO:0007669"/>
    <property type="project" value="UniProtKB-KW"/>
</dbReference>
<feature type="transmembrane region" description="Helical" evidence="1">
    <location>
        <begin position="106"/>
        <end position="130"/>
    </location>
</feature>
<dbReference type="Proteomes" id="UP000033448">
    <property type="component" value="Unassembled WGS sequence"/>
</dbReference>
<dbReference type="PATRIC" id="fig|582680.7.peg.2543"/>
<keyword evidence="1" id="KW-0812">Transmembrane</keyword>
<feature type="transmembrane region" description="Helical" evidence="1">
    <location>
        <begin position="77"/>
        <end position="99"/>
    </location>
</feature>
<protein>
    <submittedName>
        <fullName evidence="3">Putative glycosyl transferase</fullName>
    </submittedName>
</protein>
<feature type="transmembrane region" description="Helical" evidence="1">
    <location>
        <begin position="190"/>
        <end position="206"/>
    </location>
</feature>
<dbReference type="OrthoDB" id="2369748at2"/>
<evidence type="ECO:0000313" key="3">
    <source>
        <dbReference type="EMBL" id="KJL21527.1"/>
    </source>
</evidence>
<dbReference type="EMBL" id="JYIT01000081">
    <property type="protein sequence ID" value="KJL21527.1"/>
    <property type="molecule type" value="Genomic_DNA"/>
</dbReference>
<evidence type="ECO:0000259" key="2">
    <source>
        <dbReference type="Pfam" id="PF00535"/>
    </source>
</evidence>
<dbReference type="SUPFAM" id="SSF53448">
    <property type="entry name" value="Nucleotide-diphospho-sugar transferases"/>
    <property type="match status" value="1"/>
</dbReference>
<feature type="domain" description="Glycosyltransferase 2-like" evidence="2">
    <location>
        <begin position="374"/>
        <end position="462"/>
    </location>
</feature>